<dbReference type="PANTHER" id="PTHR22847:SF637">
    <property type="entry name" value="WD REPEAT DOMAIN 5B"/>
    <property type="match status" value="1"/>
</dbReference>
<accession>X6NAK3</accession>
<dbReference type="EMBL" id="ASPP01010044">
    <property type="protein sequence ID" value="ETO23325.1"/>
    <property type="molecule type" value="Genomic_DNA"/>
</dbReference>
<organism evidence="3 4">
    <name type="scientific">Reticulomyxa filosa</name>
    <dbReference type="NCBI Taxonomy" id="46433"/>
    <lineage>
        <taxon>Eukaryota</taxon>
        <taxon>Sar</taxon>
        <taxon>Rhizaria</taxon>
        <taxon>Retaria</taxon>
        <taxon>Foraminifera</taxon>
        <taxon>Monothalamids</taxon>
        <taxon>Reticulomyxidae</taxon>
        <taxon>Reticulomyxa</taxon>
    </lineage>
</organism>
<gene>
    <name evidence="3" type="ORF">RFI_13857</name>
</gene>
<name>X6NAK3_RETFI</name>
<dbReference type="InterPro" id="IPR036322">
    <property type="entry name" value="WD40_repeat_dom_sf"/>
</dbReference>
<protein>
    <submittedName>
        <fullName evidence="3">Uncharacterized protein</fullName>
    </submittedName>
</protein>
<evidence type="ECO:0000256" key="1">
    <source>
        <dbReference type="ARBA" id="ARBA00022574"/>
    </source>
</evidence>
<evidence type="ECO:0000313" key="4">
    <source>
        <dbReference type="Proteomes" id="UP000023152"/>
    </source>
</evidence>
<dbReference type="InterPro" id="IPR015943">
    <property type="entry name" value="WD40/YVTN_repeat-like_dom_sf"/>
</dbReference>
<evidence type="ECO:0000256" key="2">
    <source>
        <dbReference type="ARBA" id="ARBA00022737"/>
    </source>
</evidence>
<feature type="non-terminal residue" evidence="3">
    <location>
        <position position="1"/>
    </location>
</feature>
<dbReference type="Proteomes" id="UP000023152">
    <property type="component" value="Unassembled WGS sequence"/>
</dbReference>
<keyword evidence="4" id="KW-1185">Reference proteome</keyword>
<dbReference type="Pfam" id="PF00400">
    <property type="entry name" value="WD40"/>
    <property type="match status" value="1"/>
</dbReference>
<dbReference type="GO" id="GO:1990234">
    <property type="term" value="C:transferase complex"/>
    <property type="evidence" value="ECO:0007669"/>
    <property type="project" value="UniProtKB-ARBA"/>
</dbReference>
<dbReference type="Gene3D" id="2.130.10.10">
    <property type="entry name" value="YVTN repeat-like/Quinoprotein amine dehydrogenase"/>
    <property type="match status" value="2"/>
</dbReference>
<proteinExistence type="predicted"/>
<keyword evidence="1" id="KW-0853">WD repeat</keyword>
<keyword evidence="2" id="KW-0677">Repeat</keyword>
<dbReference type="SUPFAM" id="SSF50978">
    <property type="entry name" value="WD40 repeat-like"/>
    <property type="match status" value="1"/>
</dbReference>
<evidence type="ECO:0000313" key="3">
    <source>
        <dbReference type="EMBL" id="ETO23325.1"/>
    </source>
</evidence>
<sequence>QLQILNKHTNHVPGIEFSQFSSCRYLCSGSDDKTIRLLYVKTYKSLYAFRGHMDCISCICISPSQGSYNNKSNHIGVVVEVDIQLVLNHMIILLKYVILKQLKNEGVQIYKSYNEFKICIRLLDIRSNEQTIFNGHDGLIYDVEYTPLSTNSNIFNPNIICSCAADNTILHIIECEKTDYGIRCLKFIELKKKDNKNTYYLNLFMVHLMDTYVFVDKLFFF</sequence>
<dbReference type="AlphaFoldDB" id="X6NAK3"/>
<dbReference type="PANTHER" id="PTHR22847">
    <property type="entry name" value="WD40 REPEAT PROTEIN"/>
    <property type="match status" value="1"/>
</dbReference>
<dbReference type="InterPro" id="IPR001680">
    <property type="entry name" value="WD40_rpt"/>
</dbReference>
<comment type="caution">
    <text evidence="3">The sequence shown here is derived from an EMBL/GenBank/DDBJ whole genome shotgun (WGS) entry which is preliminary data.</text>
</comment>
<reference evidence="3 4" key="1">
    <citation type="journal article" date="2013" name="Curr. Biol.">
        <title>The Genome of the Foraminiferan Reticulomyxa filosa.</title>
        <authorList>
            <person name="Glockner G."/>
            <person name="Hulsmann N."/>
            <person name="Schleicher M."/>
            <person name="Noegel A.A."/>
            <person name="Eichinger L."/>
            <person name="Gallinger C."/>
            <person name="Pawlowski J."/>
            <person name="Sierra R."/>
            <person name="Euteneuer U."/>
            <person name="Pillet L."/>
            <person name="Moustafa A."/>
            <person name="Platzer M."/>
            <person name="Groth M."/>
            <person name="Szafranski K."/>
            <person name="Schliwa M."/>
        </authorList>
    </citation>
    <scope>NUCLEOTIDE SEQUENCE [LARGE SCALE GENOMIC DNA]</scope>
</reference>